<dbReference type="SMART" id="SM00491">
    <property type="entry name" value="HELICc2"/>
    <property type="match status" value="1"/>
</dbReference>
<evidence type="ECO:0000256" key="12">
    <source>
        <dbReference type="ARBA" id="ARBA00023235"/>
    </source>
</evidence>
<dbReference type="Proteomes" id="UP001056201">
    <property type="component" value="Chromosome 2"/>
</dbReference>
<evidence type="ECO:0000256" key="1">
    <source>
        <dbReference type="ARBA" id="ARBA00022485"/>
    </source>
</evidence>
<protein>
    <submittedName>
        <fullName evidence="15">ATP-dependent DNA helicase</fullName>
    </submittedName>
</protein>
<evidence type="ECO:0000256" key="9">
    <source>
        <dbReference type="ARBA" id="ARBA00023014"/>
    </source>
</evidence>
<evidence type="ECO:0000256" key="4">
    <source>
        <dbReference type="ARBA" id="ARBA00022763"/>
    </source>
</evidence>
<proteinExistence type="inferred from homology"/>
<dbReference type="GO" id="GO:0004386">
    <property type="term" value="F:helicase activity"/>
    <property type="evidence" value="ECO:0007669"/>
    <property type="project" value="UniProtKB-KW"/>
</dbReference>
<dbReference type="Pfam" id="PF06733">
    <property type="entry name" value="DEAD_2"/>
    <property type="match status" value="1"/>
</dbReference>
<dbReference type="Gene3D" id="3.40.50.300">
    <property type="entry name" value="P-loop containing nucleotide triphosphate hydrolases"/>
    <property type="match status" value="2"/>
</dbReference>
<dbReference type="Gene3D" id="1.10.30.20">
    <property type="entry name" value="Bacterial XPD DNA helicase, FeS cluster domain"/>
    <property type="match status" value="1"/>
</dbReference>
<keyword evidence="8" id="KW-0408">Iron</keyword>
<dbReference type="SUPFAM" id="SSF52540">
    <property type="entry name" value="P-loop containing nucleoside triphosphate hydrolases"/>
    <property type="match status" value="2"/>
</dbReference>
<dbReference type="InterPro" id="IPR042493">
    <property type="entry name" value="XPD_DNA_FeS"/>
</dbReference>
<keyword evidence="7" id="KW-0067">ATP-binding</keyword>
<evidence type="ECO:0000256" key="6">
    <source>
        <dbReference type="ARBA" id="ARBA00022806"/>
    </source>
</evidence>
<gene>
    <name evidence="15" type="ORF">MW290_26125</name>
</gene>
<dbReference type="InterPro" id="IPR014013">
    <property type="entry name" value="Helic_SF1/SF2_ATP-bd_DinG/Rad3"/>
</dbReference>
<dbReference type="PANTHER" id="PTHR11472">
    <property type="entry name" value="DNA REPAIR DEAD HELICASE RAD3/XP-D SUBFAMILY MEMBER"/>
    <property type="match status" value="1"/>
</dbReference>
<organism evidence="15 16">
    <name type="scientific">Aquincola tertiaricarbonis</name>
    <dbReference type="NCBI Taxonomy" id="391953"/>
    <lineage>
        <taxon>Bacteria</taxon>
        <taxon>Pseudomonadati</taxon>
        <taxon>Pseudomonadota</taxon>
        <taxon>Betaproteobacteria</taxon>
        <taxon>Burkholderiales</taxon>
        <taxon>Sphaerotilaceae</taxon>
        <taxon>Aquincola</taxon>
    </lineage>
</organism>
<evidence type="ECO:0000256" key="5">
    <source>
        <dbReference type="ARBA" id="ARBA00022801"/>
    </source>
</evidence>
<dbReference type="InterPro" id="IPR045028">
    <property type="entry name" value="DinG/Rad3-like"/>
</dbReference>
<keyword evidence="9" id="KW-0411">Iron-sulfur</keyword>
<evidence type="ECO:0000256" key="7">
    <source>
        <dbReference type="ARBA" id="ARBA00022840"/>
    </source>
</evidence>
<evidence type="ECO:0000313" key="15">
    <source>
        <dbReference type="EMBL" id="URI09048.1"/>
    </source>
</evidence>
<dbReference type="Pfam" id="PF13307">
    <property type="entry name" value="Helicase_C_2"/>
    <property type="match status" value="1"/>
</dbReference>
<evidence type="ECO:0000313" key="16">
    <source>
        <dbReference type="Proteomes" id="UP001056201"/>
    </source>
</evidence>
<evidence type="ECO:0000256" key="2">
    <source>
        <dbReference type="ARBA" id="ARBA00022723"/>
    </source>
</evidence>
<evidence type="ECO:0000256" key="8">
    <source>
        <dbReference type="ARBA" id="ARBA00023004"/>
    </source>
</evidence>
<keyword evidence="3" id="KW-0547">Nucleotide-binding</keyword>
<keyword evidence="16" id="KW-1185">Reference proteome</keyword>
<feature type="domain" description="Helicase ATP-binding" evidence="14">
    <location>
        <begin position="189"/>
        <end position="441"/>
    </location>
</feature>
<keyword evidence="5" id="KW-0378">Hydrolase</keyword>
<dbReference type="EMBL" id="CP097636">
    <property type="protein sequence ID" value="URI09048.1"/>
    <property type="molecule type" value="Genomic_DNA"/>
</dbReference>
<evidence type="ECO:0000256" key="13">
    <source>
        <dbReference type="ARBA" id="ARBA00038058"/>
    </source>
</evidence>
<accession>A0ABY4SBC8</accession>
<evidence type="ECO:0000256" key="3">
    <source>
        <dbReference type="ARBA" id="ARBA00022741"/>
    </source>
</evidence>
<evidence type="ECO:0000259" key="14">
    <source>
        <dbReference type="PROSITE" id="PS51193"/>
    </source>
</evidence>
<evidence type="ECO:0000256" key="11">
    <source>
        <dbReference type="ARBA" id="ARBA00023204"/>
    </source>
</evidence>
<keyword evidence="12" id="KW-0413">Isomerase</keyword>
<dbReference type="SMART" id="SM00488">
    <property type="entry name" value="DEXDc2"/>
    <property type="match status" value="1"/>
</dbReference>
<dbReference type="InterPro" id="IPR006555">
    <property type="entry name" value="ATP-dep_Helicase_C"/>
</dbReference>
<dbReference type="InterPro" id="IPR010614">
    <property type="entry name" value="RAD3-like_helicase_DEAD"/>
</dbReference>
<keyword evidence="4" id="KW-0227">DNA damage</keyword>
<sequence>MSLPDAATEASPEAAPAPYPIAVRAMCEFTAKEGDLDLRFTPSPTAQEGIEGHATVAARRGAGWQAELSLSAELGGLLLRGRADGFNAARGRLEEVKTYRGEFDAIPANHRALHWAQLKVYGALLCRQQGLAQIELALVYFHVDKQTETPLVEVHTAEALAAFLALQVQRFADWAAQEQAHRAARDGALQSLAFPHGSFRRGQRMLAENVYRAAVRGRCLLAQAPTGIGKTMGTLFPLLKAAPGQRIDKLFFLTAKGSGRQLALDALQLLAQADGAPPLRVIEITARDKACEHPDKACHGDSCPLARGFYDRLPAARAAAVQAAGPLPREALRELAAAHAVCPYYLAQELARWADVVVADYNHYFDGSALLHALAQQQGWRVGLLVDEAHNLVDRARAMYTAELDQARLQAVRHEATGLPKRALNKLHKTWAALAAAQPADYQTLAQVPDDLATALQQAIAAIAEQLAEQPEGIASELLNFFFDATHFARLLESFGDHSLFDITRSQGGGALAKPSAVLCVRNLVPAPFLQPRFAATHTTTLFSATLTPTQFYLDLLGLPADTVAVDVESPFEARQLSVQVARHISTRWQHRDASLAPIARLIGQQYAQRPGNYLAFFSSFDYLQRAAALLAEQHPEVPQWLQARGMGAAEREAFLARFQEGGAGVGFAVLGGQFGEGIDLPGRRLIGAFIATLGLPPLNDTNERMRERMAARFGKTQGYDYTYLYPGLQKVVQAAGRVIRTPSDEGVIHLIDDRFGRAEVRRLLPSWWSAA</sequence>
<dbReference type="PROSITE" id="PS51193">
    <property type="entry name" value="HELICASE_ATP_BIND_2"/>
    <property type="match status" value="1"/>
</dbReference>
<keyword evidence="10" id="KW-0238">DNA-binding</keyword>
<dbReference type="Gene3D" id="1.10.275.40">
    <property type="match status" value="1"/>
</dbReference>
<keyword evidence="1" id="KW-0004">4Fe-4S</keyword>
<keyword evidence="2" id="KW-0479">Metal-binding</keyword>
<evidence type="ECO:0000256" key="10">
    <source>
        <dbReference type="ARBA" id="ARBA00023125"/>
    </source>
</evidence>
<name>A0ABY4SBC8_AQUTE</name>
<reference evidence="15" key="1">
    <citation type="submission" date="2022-05" db="EMBL/GenBank/DDBJ databases">
        <title>An RpoN-dependent PEP-CTERM gene is involved in floc formation of an Aquincola tertiaricarbonis strain.</title>
        <authorList>
            <person name="Qiu D."/>
            <person name="Xia M."/>
        </authorList>
    </citation>
    <scope>NUCLEOTIDE SEQUENCE</scope>
    <source>
        <strain evidence="15">RN12</strain>
    </source>
</reference>
<dbReference type="RefSeq" id="WP_250197265.1">
    <property type="nucleotide sequence ID" value="NZ_CP097636.1"/>
</dbReference>
<comment type="similarity">
    <text evidence="13">Belongs to the helicase family. DinG subfamily.</text>
</comment>
<dbReference type="InterPro" id="IPR006554">
    <property type="entry name" value="Helicase-like_DEXD_c2"/>
</dbReference>
<dbReference type="InterPro" id="IPR027417">
    <property type="entry name" value="P-loop_NTPase"/>
</dbReference>
<keyword evidence="6 15" id="KW-0347">Helicase</keyword>
<keyword evidence="11" id="KW-0234">DNA repair</keyword>
<dbReference type="PANTHER" id="PTHR11472:SF34">
    <property type="entry name" value="REGULATOR OF TELOMERE ELONGATION HELICASE 1"/>
    <property type="match status" value="1"/>
</dbReference>